<evidence type="ECO:0000313" key="1">
    <source>
        <dbReference type="EMBL" id="QSQ28179.1"/>
    </source>
</evidence>
<evidence type="ECO:0000313" key="2">
    <source>
        <dbReference type="Proteomes" id="UP000662747"/>
    </source>
</evidence>
<gene>
    <name evidence="1" type="ORF">JY651_20010</name>
</gene>
<keyword evidence="2" id="KW-1185">Reference proteome</keyword>
<dbReference type="EMBL" id="CP071090">
    <property type="protein sequence ID" value="QSQ28179.1"/>
    <property type="molecule type" value="Genomic_DNA"/>
</dbReference>
<dbReference type="Proteomes" id="UP000662747">
    <property type="component" value="Chromosome"/>
</dbReference>
<accession>A0ABX7PC94</accession>
<proteinExistence type="predicted"/>
<name>A0ABX7PC94_9BACT</name>
<sequence length="174" mass="19084">MLERVRRADATLGFTLGGSTVEDFFRRNLLDNPRVTDAQLLAISQVALEQLATPPELRARVLEKVPEARQLPSHRFTVALMAAVTGLDAQALSEATPDLGLTGSPQVPWLLWAPRTEREQRCTSLHDFTDYLRAAGVQGINAAVWGVESRELSALIVWIESGPWADPSAQRPGC</sequence>
<reference evidence="1 2" key="1">
    <citation type="submission" date="2021-02" db="EMBL/GenBank/DDBJ databases">
        <title>De Novo genome assembly of isolated myxobacteria.</title>
        <authorList>
            <person name="Stevens D.C."/>
        </authorList>
    </citation>
    <scope>NUCLEOTIDE SEQUENCE [LARGE SCALE GENOMIC DNA]</scope>
    <source>
        <strain evidence="2">SCPEA02</strain>
    </source>
</reference>
<protein>
    <submittedName>
        <fullName evidence="1">Uncharacterized protein</fullName>
    </submittedName>
</protein>
<organism evidence="1 2">
    <name type="scientific">Pyxidicoccus parkwayensis</name>
    <dbReference type="NCBI Taxonomy" id="2813578"/>
    <lineage>
        <taxon>Bacteria</taxon>
        <taxon>Pseudomonadati</taxon>
        <taxon>Myxococcota</taxon>
        <taxon>Myxococcia</taxon>
        <taxon>Myxococcales</taxon>
        <taxon>Cystobacterineae</taxon>
        <taxon>Myxococcaceae</taxon>
        <taxon>Pyxidicoccus</taxon>
    </lineage>
</organism>